<reference evidence="2 3" key="1">
    <citation type="submission" date="2016-11" db="EMBL/GenBank/DDBJ databases">
        <authorList>
            <person name="Jaros S."/>
            <person name="Januszkiewicz K."/>
            <person name="Wedrychowicz H."/>
        </authorList>
    </citation>
    <scope>NUCLEOTIDE SEQUENCE [LARGE SCALE GENOMIC DNA]</scope>
    <source>
        <strain evidence="2 3">CGMCC 1.8863</strain>
    </source>
</reference>
<accession>A0A1M6IX35</accession>
<feature type="compositionally biased region" description="Polar residues" evidence="1">
    <location>
        <begin position="7"/>
        <end position="20"/>
    </location>
</feature>
<evidence type="ECO:0000313" key="3">
    <source>
        <dbReference type="Proteomes" id="UP000184231"/>
    </source>
</evidence>
<dbReference type="RefSeq" id="WP_072764991.1">
    <property type="nucleotide sequence ID" value="NZ_FQYX01000019.1"/>
</dbReference>
<feature type="region of interest" description="Disordered" evidence="1">
    <location>
        <begin position="1"/>
        <end position="23"/>
    </location>
</feature>
<sequence length="162" mass="18530">MEKENLPQENSSSNLPAQNNKIKDEHEYNLKLKRLDLEQEAISKVSEIQGKTLDTINNLSNNKLKSRELEAKARQKGIDNAKMFDALNKTIDKKYGQQDRAMDNAEKTLDMALDKWDKDIIMKSLDALGSVANTNPLGNVKKDVERQISEEDFDDDDFMLEI</sequence>
<dbReference type="EMBL" id="FQYX01000019">
    <property type="protein sequence ID" value="SHJ39001.1"/>
    <property type="molecule type" value="Genomic_DNA"/>
</dbReference>
<dbReference type="STRING" id="558155.SAMN04487911_11953"/>
<name>A0A1M6IX35_9FLAO</name>
<keyword evidence="3" id="KW-1185">Reference proteome</keyword>
<evidence type="ECO:0000256" key="1">
    <source>
        <dbReference type="SAM" id="MobiDB-lite"/>
    </source>
</evidence>
<proteinExistence type="predicted"/>
<organism evidence="2 3">
    <name type="scientific">Arenibacter nanhaiticus</name>
    <dbReference type="NCBI Taxonomy" id="558155"/>
    <lineage>
        <taxon>Bacteria</taxon>
        <taxon>Pseudomonadati</taxon>
        <taxon>Bacteroidota</taxon>
        <taxon>Flavobacteriia</taxon>
        <taxon>Flavobacteriales</taxon>
        <taxon>Flavobacteriaceae</taxon>
        <taxon>Arenibacter</taxon>
    </lineage>
</organism>
<dbReference type="OrthoDB" id="9842334at2"/>
<gene>
    <name evidence="2" type="ORF">SAMN04487911_11953</name>
</gene>
<dbReference type="AlphaFoldDB" id="A0A1M6IX35"/>
<dbReference type="Proteomes" id="UP000184231">
    <property type="component" value="Unassembled WGS sequence"/>
</dbReference>
<protein>
    <submittedName>
        <fullName evidence="2">Uncharacterized protein</fullName>
    </submittedName>
</protein>
<evidence type="ECO:0000313" key="2">
    <source>
        <dbReference type="EMBL" id="SHJ39001.1"/>
    </source>
</evidence>